<evidence type="ECO:0000313" key="11">
    <source>
        <dbReference type="Proteomes" id="UP000194280"/>
    </source>
</evidence>
<evidence type="ECO:0000256" key="6">
    <source>
        <dbReference type="ARBA" id="ARBA00022801"/>
    </source>
</evidence>
<evidence type="ECO:0000256" key="1">
    <source>
        <dbReference type="ARBA" id="ARBA00004613"/>
    </source>
</evidence>
<evidence type="ECO:0000256" key="7">
    <source>
        <dbReference type="ARBA" id="ARBA00023277"/>
    </source>
</evidence>
<keyword evidence="8" id="KW-0624">Polysaccharide degradation</keyword>
<dbReference type="PANTHER" id="PTHR38050:SF2">
    <property type="entry name" value="FERULOYL ESTERASE C-RELATED"/>
    <property type="match status" value="1"/>
</dbReference>
<comment type="subcellular location">
    <subcellularLocation>
        <location evidence="1">Secreted</location>
    </subcellularLocation>
</comment>
<dbReference type="GO" id="GO:0030600">
    <property type="term" value="F:feruloyl esterase activity"/>
    <property type="evidence" value="ECO:0007669"/>
    <property type="project" value="UniProtKB-EC"/>
</dbReference>
<protein>
    <recommendedName>
        <fullName evidence="2">feruloyl esterase</fullName>
        <ecNumber evidence="2">3.1.1.73</ecNumber>
    </recommendedName>
</protein>
<keyword evidence="4" id="KW-0858">Xylan degradation</keyword>
<organism evidence="10 11">
    <name type="scientific">Hortaea werneckii EXF-2000</name>
    <dbReference type="NCBI Taxonomy" id="1157616"/>
    <lineage>
        <taxon>Eukaryota</taxon>
        <taxon>Fungi</taxon>
        <taxon>Dikarya</taxon>
        <taxon>Ascomycota</taxon>
        <taxon>Pezizomycotina</taxon>
        <taxon>Dothideomycetes</taxon>
        <taxon>Dothideomycetidae</taxon>
        <taxon>Mycosphaerellales</taxon>
        <taxon>Teratosphaeriaceae</taxon>
        <taxon>Hortaea</taxon>
    </lineage>
</organism>
<dbReference type="OrthoDB" id="424610at2759"/>
<keyword evidence="11" id="KW-1185">Reference proteome</keyword>
<keyword evidence="6" id="KW-0378">Hydrolase</keyword>
<reference evidence="10 11" key="1">
    <citation type="submission" date="2017-01" db="EMBL/GenBank/DDBJ databases">
        <title>The recent genome duplication of the halophilic yeast Hortaea werneckii: insights from long-read sequencing.</title>
        <authorList>
            <person name="Sinha S."/>
            <person name="Flibotte S."/>
            <person name="Neira M."/>
            <person name="Lenassi M."/>
            <person name="Gostincar C."/>
            <person name="Stajich J.E."/>
            <person name="Nislow C.E."/>
        </authorList>
    </citation>
    <scope>NUCLEOTIDE SEQUENCE [LARGE SCALE GENOMIC DNA]</scope>
    <source>
        <strain evidence="10 11">EXF-2000</strain>
    </source>
</reference>
<dbReference type="InterPro" id="IPR029058">
    <property type="entry name" value="AB_hydrolase_fold"/>
</dbReference>
<dbReference type="PANTHER" id="PTHR38050">
    <property type="match status" value="1"/>
</dbReference>
<comment type="catalytic activity">
    <reaction evidence="9">
        <text>feruloyl-polysaccharide + H2O = ferulate + polysaccharide.</text>
        <dbReference type="EC" id="3.1.1.73"/>
    </reaction>
</comment>
<dbReference type="STRING" id="1157616.A0A1Z5SNV6"/>
<dbReference type="SUPFAM" id="SSF53474">
    <property type="entry name" value="alpha/beta-Hydrolases"/>
    <property type="match status" value="1"/>
</dbReference>
<dbReference type="AlphaFoldDB" id="A0A1Z5SNV6"/>
<dbReference type="GO" id="GO:0045493">
    <property type="term" value="P:xylan catabolic process"/>
    <property type="evidence" value="ECO:0007669"/>
    <property type="project" value="UniProtKB-KW"/>
</dbReference>
<evidence type="ECO:0000256" key="8">
    <source>
        <dbReference type="ARBA" id="ARBA00023326"/>
    </source>
</evidence>
<dbReference type="InterPro" id="IPR043595">
    <property type="entry name" value="FaeB/C/D"/>
</dbReference>
<dbReference type="Gene3D" id="3.40.50.1820">
    <property type="entry name" value="alpha/beta hydrolase"/>
    <property type="match status" value="1"/>
</dbReference>
<sequence>MAFPGNGDTAANIEPQTRMSNSELNPYGIAVYVTGVNRGFVSNPGWGVPGSANANVDDIGFIKTLVAYLTSNYCVDTGRIFATGHSNGGGFCNVMACDPVLSVTFAAFAPASGAFYTGATSGNPETIEPVNTPTQPQCSPGRNNVPMLEFHGTNDGTINYYGGPRNGRILPTLPHWATACQCDEEQRKLKHVFNLCHSI</sequence>
<gene>
    <name evidence="10" type="ORF">BTJ68_14055</name>
</gene>
<evidence type="ECO:0000256" key="4">
    <source>
        <dbReference type="ARBA" id="ARBA00022651"/>
    </source>
</evidence>
<dbReference type="EMBL" id="MUNK01000375">
    <property type="protein sequence ID" value="OTA22397.1"/>
    <property type="molecule type" value="Genomic_DNA"/>
</dbReference>
<dbReference type="Proteomes" id="UP000194280">
    <property type="component" value="Unassembled WGS sequence"/>
</dbReference>
<keyword evidence="7" id="KW-0119">Carbohydrate metabolism</keyword>
<evidence type="ECO:0000256" key="3">
    <source>
        <dbReference type="ARBA" id="ARBA00022525"/>
    </source>
</evidence>
<keyword evidence="5" id="KW-0732">Signal</keyword>
<proteinExistence type="predicted"/>
<evidence type="ECO:0000256" key="9">
    <source>
        <dbReference type="ARBA" id="ARBA00034075"/>
    </source>
</evidence>
<keyword evidence="3" id="KW-0964">Secreted</keyword>
<dbReference type="InParanoid" id="A0A1Z5SNV6"/>
<evidence type="ECO:0000313" key="10">
    <source>
        <dbReference type="EMBL" id="OTA22397.1"/>
    </source>
</evidence>
<evidence type="ECO:0000256" key="5">
    <source>
        <dbReference type="ARBA" id="ARBA00022729"/>
    </source>
</evidence>
<comment type="caution">
    <text evidence="10">The sequence shown here is derived from an EMBL/GenBank/DDBJ whole genome shotgun (WGS) entry which is preliminary data.</text>
</comment>
<dbReference type="GO" id="GO:0005576">
    <property type="term" value="C:extracellular region"/>
    <property type="evidence" value="ECO:0007669"/>
    <property type="project" value="UniProtKB-SubCell"/>
</dbReference>
<dbReference type="VEuPathDB" id="FungiDB:BTJ68_14055"/>
<dbReference type="EC" id="3.1.1.73" evidence="2"/>
<evidence type="ECO:0000256" key="2">
    <source>
        <dbReference type="ARBA" id="ARBA00013091"/>
    </source>
</evidence>
<name>A0A1Z5SNV6_HORWE</name>
<accession>A0A1Z5SNV6</accession>